<sequence length="400" mass="40507">MTKVGFGAVLAVAEFRAMWSAELLSICGDQLARVALAVLVFQRTGSAALTGLTYALTYGPSLLGGVLLAGVGDRRPRRDVMVAADLARAALVAVIAIPGVPLWVLCALVAVLTALGGPFKAAQQALLPMVLEGERYLVGMALRNVTIQGAQLAGFAGGGALIAALTPSTALALDAVTFLLSALLLVTGVRRRAAVAQAVRPAWLSATGAGIRLIWRDPALRTLVALNWLAGCYIVPEALAAPYAAGIGAGATLVGLLMAADPAGSVVGGVVFGKWVPEHVQVRLLGWLGIAAGLPLVLFAFRPGLVLSVLLLATSGLLATGYNIQGTVSFMRRVPDEHRAQCAGVNSAGLITVQGLGAAAAGALAEVLSPAHTIAVAGAAGAAVAVPIARAWRRAGLEGP</sequence>
<organism evidence="7 8">
    <name type="scientific">Amycolatopsis eburnea</name>
    <dbReference type="NCBI Taxonomy" id="2267691"/>
    <lineage>
        <taxon>Bacteria</taxon>
        <taxon>Bacillati</taxon>
        <taxon>Actinomycetota</taxon>
        <taxon>Actinomycetes</taxon>
        <taxon>Pseudonocardiales</taxon>
        <taxon>Pseudonocardiaceae</taxon>
        <taxon>Amycolatopsis</taxon>
    </lineage>
</organism>
<evidence type="ECO:0000313" key="7">
    <source>
        <dbReference type="EMBL" id="RSD16625.1"/>
    </source>
</evidence>
<dbReference type="Pfam" id="PF07690">
    <property type="entry name" value="MFS_1"/>
    <property type="match status" value="1"/>
</dbReference>
<dbReference type="OrthoDB" id="3227279at2"/>
<proteinExistence type="predicted"/>
<accession>A0A427T8E5</accession>
<gene>
    <name evidence="7" type="ORF">EIY87_23285</name>
</gene>
<dbReference type="PANTHER" id="PTHR23513:SF11">
    <property type="entry name" value="STAPHYLOFERRIN A TRANSPORTER"/>
    <property type="match status" value="1"/>
</dbReference>
<name>A0A427T8E5_9PSEU</name>
<dbReference type="Gene3D" id="1.20.1250.20">
    <property type="entry name" value="MFS general substrate transporter like domains"/>
    <property type="match status" value="1"/>
</dbReference>
<keyword evidence="3 6" id="KW-0812">Transmembrane</keyword>
<evidence type="ECO:0000256" key="5">
    <source>
        <dbReference type="ARBA" id="ARBA00023136"/>
    </source>
</evidence>
<evidence type="ECO:0000256" key="2">
    <source>
        <dbReference type="ARBA" id="ARBA00022475"/>
    </source>
</evidence>
<feature type="transmembrane region" description="Helical" evidence="6">
    <location>
        <begin position="161"/>
        <end position="186"/>
    </location>
</feature>
<evidence type="ECO:0000256" key="1">
    <source>
        <dbReference type="ARBA" id="ARBA00004651"/>
    </source>
</evidence>
<reference evidence="7 8" key="1">
    <citation type="submission" date="2018-12" db="EMBL/GenBank/DDBJ databases">
        <title>Amycolatopsis eburnea sp. nov. actinomycete associate with arbuscular mycorrhiza fungal spore.</title>
        <authorList>
            <person name="Lumyong S."/>
            <person name="Chaiya L."/>
        </authorList>
    </citation>
    <scope>NUCLEOTIDE SEQUENCE [LARGE SCALE GENOMIC DNA]</scope>
    <source>
        <strain evidence="7 8">GLM-1</strain>
    </source>
</reference>
<keyword evidence="8" id="KW-1185">Reference proteome</keyword>
<comment type="subcellular location">
    <subcellularLocation>
        <location evidence="1">Cell membrane</location>
        <topology evidence="1">Multi-pass membrane protein</topology>
    </subcellularLocation>
</comment>
<dbReference type="GO" id="GO:0005886">
    <property type="term" value="C:plasma membrane"/>
    <property type="evidence" value="ECO:0007669"/>
    <property type="project" value="UniProtKB-SubCell"/>
</dbReference>
<feature type="transmembrane region" description="Helical" evidence="6">
    <location>
        <begin position="345"/>
        <end position="365"/>
    </location>
</feature>
<feature type="transmembrane region" description="Helical" evidence="6">
    <location>
        <begin position="222"/>
        <end position="245"/>
    </location>
</feature>
<dbReference type="EMBL" id="RSEC01000048">
    <property type="protein sequence ID" value="RSD16625.1"/>
    <property type="molecule type" value="Genomic_DNA"/>
</dbReference>
<dbReference type="PANTHER" id="PTHR23513">
    <property type="entry name" value="INTEGRAL MEMBRANE EFFLUX PROTEIN-RELATED"/>
    <property type="match status" value="1"/>
</dbReference>
<dbReference type="AlphaFoldDB" id="A0A427T8E5"/>
<evidence type="ECO:0000256" key="6">
    <source>
        <dbReference type="SAM" id="Phobius"/>
    </source>
</evidence>
<feature type="transmembrane region" description="Helical" evidence="6">
    <location>
        <begin position="47"/>
        <end position="69"/>
    </location>
</feature>
<dbReference type="Proteomes" id="UP000267081">
    <property type="component" value="Unassembled WGS sequence"/>
</dbReference>
<feature type="transmembrane region" description="Helical" evidence="6">
    <location>
        <begin position="90"/>
        <end position="115"/>
    </location>
</feature>
<comment type="caution">
    <text evidence="7">The sequence shown here is derived from an EMBL/GenBank/DDBJ whole genome shotgun (WGS) entry which is preliminary data.</text>
</comment>
<feature type="transmembrane region" description="Helical" evidence="6">
    <location>
        <begin position="371"/>
        <end position="392"/>
    </location>
</feature>
<protein>
    <submittedName>
        <fullName evidence="7">MFS transporter</fullName>
    </submittedName>
</protein>
<feature type="transmembrane region" description="Helical" evidence="6">
    <location>
        <begin position="284"/>
        <end position="301"/>
    </location>
</feature>
<dbReference type="InterPro" id="IPR036259">
    <property type="entry name" value="MFS_trans_sf"/>
</dbReference>
<dbReference type="InterPro" id="IPR011701">
    <property type="entry name" value="MFS"/>
</dbReference>
<dbReference type="CDD" id="cd06173">
    <property type="entry name" value="MFS_MefA_like"/>
    <property type="match status" value="1"/>
</dbReference>
<keyword evidence="4 6" id="KW-1133">Transmembrane helix</keyword>
<feature type="transmembrane region" description="Helical" evidence="6">
    <location>
        <begin position="307"/>
        <end position="324"/>
    </location>
</feature>
<dbReference type="SUPFAM" id="SSF103473">
    <property type="entry name" value="MFS general substrate transporter"/>
    <property type="match status" value="1"/>
</dbReference>
<keyword evidence="2" id="KW-1003">Cell membrane</keyword>
<dbReference type="GO" id="GO:0022857">
    <property type="term" value="F:transmembrane transporter activity"/>
    <property type="evidence" value="ECO:0007669"/>
    <property type="project" value="InterPro"/>
</dbReference>
<evidence type="ECO:0000256" key="3">
    <source>
        <dbReference type="ARBA" id="ARBA00022692"/>
    </source>
</evidence>
<evidence type="ECO:0000313" key="8">
    <source>
        <dbReference type="Proteomes" id="UP000267081"/>
    </source>
</evidence>
<feature type="transmembrane region" description="Helical" evidence="6">
    <location>
        <begin position="251"/>
        <end position="272"/>
    </location>
</feature>
<keyword evidence="5 6" id="KW-0472">Membrane</keyword>
<evidence type="ECO:0000256" key="4">
    <source>
        <dbReference type="ARBA" id="ARBA00022989"/>
    </source>
</evidence>